<keyword evidence="2" id="KW-1185">Reference proteome</keyword>
<sequence>MKVRIIILSVICMLILCFTAAYSEEYAAVQIETGEEWSWDPGNYNLFSGTMQLSPYTGQELTINMTTNLIYGDDEDHNPLFTVVDGKRIPMRQQSSSTVFTPGGESSMLAFSGSIKLPEKEHVKHIEFQFRILDNTGRELTRITDEVSVRDNDTAAAAGSFYISWNIGRITIIAGTAAIIIWAVVLLRSLIIRKKERNL</sequence>
<evidence type="ECO:0000313" key="1">
    <source>
        <dbReference type="EMBL" id="SMC38723.1"/>
    </source>
</evidence>
<accession>A0AC61PI86</accession>
<organism evidence="1 2">
    <name type="scientific">Aristaeella lactis</name>
    <dbReference type="NCBI Taxonomy" id="3046383"/>
    <lineage>
        <taxon>Bacteria</taxon>
        <taxon>Bacillati</taxon>
        <taxon>Bacillota</taxon>
        <taxon>Clostridia</taxon>
        <taxon>Eubacteriales</taxon>
        <taxon>Aristaeellaceae</taxon>
        <taxon>Aristaeella</taxon>
    </lineage>
</organism>
<comment type="caution">
    <text evidence="1">The sequence shown here is derived from an EMBL/GenBank/DDBJ whole genome shotgun (WGS) entry which is preliminary data.</text>
</comment>
<dbReference type="Proteomes" id="UP000192328">
    <property type="component" value="Unassembled WGS sequence"/>
</dbReference>
<name>A0AC61PI86_9FIRM</name>
<reference evidence="1" key="1">
    <citation type="submission" date="2017-04" db="EMBL/GenBank/DDBJ databases">
        <authorList>
            <person name="Varghese N."/>
            <person name="Submissions S."/>
        </authorList>
    </citation>
    <scope>NUCLEOTIDE SEQUENCE</scope>
    <source>
        <strain evidence="1">WTE2008</strain>
    </source>
</reference>
<proteinExistence type="predicted"/>
<dbReference type="EMBL" id="FWXZ01000001">
    <property type="protein sequence ID" value="SMC38723.1"/>
    <property type="molecule type" value="Genomic_DNA"/>
</dbReference>
<gene>
    <name evidence="1" type="ORF">SAMN06297397_0507</name>
</gene>
<protein>
    <submittedName>
        <fullName evidence="1">Uncharacterized protein</fullName>
    </submittedName>
</protein>
<evidence type="ECO:0000313" key="2">
    <source>
        <dbReference type="Proteomes" id="UP000192328"/>
    </source>
</evidence>